<dbReference type="AlphaFoldDB" id="A0A0B2ANI8"/>
<evidence type="ECO:0000256" key="1">
    <source>
        <dbReference type="SAM" id="SignalP"/>
    </source>
</evidence>
<feature type="chain" id="PRO_5038476442" evidence="1">
    <location>
        <begin position="20"/>
        <end position="130"/>
    </location>
</feature>
<sequence length="130" mass="12713">MRKSHKIMLAAGLGVAALAGGTAFTGTGVTDNAGATQFLGGTVSQSVTGATLASVAYGFADAPANTEVNSITLTFGDATGAKTPTISLNNGSGTAFTCTAIDGTYFKSTCTPATSGTYQTGLESVAVTVS</sequence>
<name>A0A0B2ANI8_9MICC</name>
<proteinExistence type="predicted"/>
<dbReference type="OrthoDB" id="4954968at2"/>
<dbReference type="Proteomes" id="UP000030982">
    <property type="component" value="Unassembled WGS sequence"/>
</dbReference>
<accession>A0A0B2ANI8</accession>
<feature type="signal peptide" evidence="1">
    <location>
        <begin position="1"/>
        <end position="19"/>
    </location>
</feature>
<comment type="caution">
    <text evidence="2">The sequence shown here is derived from an EMBL/GenBank/DDBJ whole genome shotgun (WGS) entry which is preliminary data.</text>
</comment>
<evidence type="ECO:0000313" key="2">
    <source>
        <dbReference type="EMBL" id="KHL05231.1"/>
    </source>
</evidence>
<gene>
    <name evidence="2" type="ORF">LK10_02140</name>
</gene>
<keyword evidence="1" id="KW-0732">Signal</keyword>
<organism evidence="2 3">
    <name type="scientific">Sinomonas humi</name>
    <dbReference type="NCBI Taxonomy" id="1338436"/>
    <lineage>
        <taxon>Bacteria</taxon>
        <taxon>Bacillati</taxon>
        <taxon>Actinomycetota</taxon>
        <taxon>Actinomycetes</taxon>
        <taxon>Micrococcales</taxon>
        <taxon>Micrococcaceae</taxon>
        <taxon>Sinomonas</taxon>
    </lineage>
</organism>
<dbReference type="RefSeq" id="WP_043119778.1">
    <property type="nucleotide sequence ID" value="NZ_JTDL01000033.1"/>
</dbReference>
<evidence type="ECO:0000313" key="3">
    <source>
        <dbReference type="Proteomes" id="UP000030982"/>
    </source>
</evidence>
<keyword evidence="3" id="KW-1185">Reference proteome</keyword>
<dbReference type="EMBL" id="JTDL01000033">
    <property type="protein sequence ID" value="KHL05231.1"/>
    <property type="molecule type" value="Genomic_DNA"/>
</dbReference>
<protein>
    <submittedName>
        <fullName evidence="2">Uncharacterized protein</fullName>
    </submittedName>
</protein>
<reference evidence="2 3" key="1">
    <citation type="submission" date="2014-09" db="EMBL/GenBank/DDBJ databases">
        <title>Genome sequence of Sinomonas sp. MUSC 117.</title>
        <authorList>
            <person name="Lee L.-H."/>
        </authorList>
    </citation>
    <scope>NUCLEOTIDE SEQUENCE [LARGE SCALE GENOMIC DNA]</scope>
    <source>
        <strain evidence="2 3">MUSC 117</strain>
    </source>
</reference>